<proteinExistence type="predicted"/>
<dbReference type="EMBL" id="CP032416">
    <property type="protein sequence ID" value="AYD41353.1"/>
    <property type="molecule type" value="Genomic_DNA"/>
</dbReference>
<evidence type="ECO:0000313" key="2">
    <source>
        <dbReference type="Proteomes" id="UP000266301"/>
    </source>
</evidence>
<keyword evidence="2" id="KW-1185">Reference proteome</keyword>
<reference evidence="1 2" key="1">
    <citation type="journal article" date="2019" name="Int. J. Syst. Evol. Microbiol.">
        <title>Clostridium fermenticellae sp. nov., isolated from the mud in a fermentation cellar for the production of the Chinese liquor, baijiu.</title>
        <authorList>
            <person name="Xu P.X."/>
            <person name="Chai L.J."/>
            <person name="Qiu T."/>
            <person name="Zhang X.J."/>
            <person name="Lu Z.M."/>
            <person name="Xiao C."/>
            <person name="Wang S.T."/>
            <person name="Shen C.H."/>
            <person name="Shi J.S."/>
            <person name="Xu Z.H."/>
        </authorList>
    </citation>
    <scope>NUCLEOTIDE SEQUENCE [LARGE SCALE GENOMIC DNA]</scope>
    <source>
        <strain evidence="1 2">JN500901</strain>
    </source>
</reference>
<dbReference type="Proteomes" id="UP000266301">
    <property type="component" value="Chromosome"/>
</dbReference>
<dbReference type="AlphaFoldDB" id="A0A386H727"/>
<gene>
    <name evidence="1" type="ORF">D4Z93_12960</name>
</gene>
<dbReference type="RefSeq" id="WP_119974108.1">
    <property type="nucleotide sequence ID" value="NZ_CP032416.1"/>
</dbReference>
<dbReference type="KEGG" id="cfer:D4Z93_12960"/>
<sequence length="133" mass="14799">MDKSLSRRSHSLNPEHFICHVSFDDGKLLGIEPFGMYGTPTLVNVNVVDVSALGKQIQADKDPSFPMSMAGRTFLADGVTEVNSPYHQFKPITDGFEAKTAVYWPEHTPDEIVYGHSLHLAMEFFRGVELTGK</sequence>
<organism evidence="1 2">
    <name type="scientific">Clostridium fermenticellae</name>
    <dbReference type="NCBI Taxonomy" id="2068654"/>
    <lineage>
        <taxon>Bacteria</taxon>
        <taxon>Bacillati</taxon>
        <taxon>Bacillota</taxon>
        <taxon>Clostridia</taxon>
        <taxon>Eubacteriales</taxon>
        <taxon>Clostridiaceae</taxon>
        <taxon>Clostridium</taxon>
    </lineage>
</organism>
<accession>A0A386H727</accession>
<dbReference type="OrthoDB" id="2284173at2"/>
<protein>
    <submittedName>
        <fullName evidence="1">Uncharacterized protein</fullName>
    </submittedName>
</protein>
<evidence type="ECO:0000313" key="1">
    <source>
        <dbReference type="EMBL" id="AYD41353.1"/>
    </source>
</evidence>
<name>A0A386H727_9CLOT</name>